<comment type="caution">
    <text evidence="3">The sequence shown here is derived from an EMBL/GenBank/DDBJ whole genome shotgun (WGS) entry which is preliminary data.</text>
</comment>
<feature type="coiled-coil region" evidence="1">
    <location>
        <begin position="171"/>
        <end position="198"/>
    </location>
</feature>
<feature type="region of interest" description="Disordered" evidence="2">
    <location>
        <begin position="66"/>
        <end position="109"/>
    </location>
</feature>
<evidence type="ECO:0000313" key="4">
    <source>
        <dbReference type="Proteomes" id="UP001066276"/>
    </source>
</evidence>
<proteinExistence type="predicted"/>
<accession>A0AAV7M0K1</accession>
<organism evidence="3 4">
    <name type="scientific">Pleurodeles waltl</name>
    <name type="common">Iberian ribbed newt</name>
    <dbReference type="NCBI Taxonomy" id="8319"/>
    <lineage>
        <taxon>Eukaryota</taxon>
        <taxon>Metazoa</taxon>
        <taxon>Chordata</taxon>
        <taxon>Craniata</taxon>
        <taxon>Vertebrata</taxon>
        <taxon>Euteleostomi</taxon>
        <taxon>Amphibia</taxon>
        <taxon>Batrachia</taxon>
        <taxon>Caudata</taxon>
        <taxon>Salamandroidea</taxon>
        <taxon>Salamandridae</taxon>
        <taxon>Pleurodelinae</taxon>
        <taxon>Pleurodeles</taxon>
    </lineage>
</organism>
<feature type="compositionally biased region" description="Polar residues" evidence="2">
    <location>
        <begin position="26"/>
        <end position="35"/>
    </location>
</feature>
<gene>
    <name evidence="3" type="ORF">NDU88_001764</name>
</gene>
<evidence type="ECO:0000256" key="2">
    <source>
        <dbReference type="SAM" id="MobiDB-lite"/>
    </source>
</evidence>
<evidence type="ECO:0000256" key="1">
    <source>
        <dbReference type="SAM" id="Coils"/>
    </source>
</evidence>
<protein>
    <submittedName>
        <fullName evidence="3">Uncharacterized protein</fullName>
    </submittedName>
</protein>
<reference evidence="3" key="1">
    <citation type="journal article" date="2022" name="bioRxiv">
        <title>Sequencing and chromosome-scale assembly of the giantPleurodeles waltlgenome.</title>
        <authorList>
            <person name="Brown T."/>
            <person name="Elewa A."/>
            <person name="Iarovenko S."/>
            <person name="Subramanian E."/>
            <person name="Araus A.J."/>
            <person name="Petzold A."/>
            <person name="Susuki M."/>
            <person name="Suzuki K.-i.T."/>
            <person name="Hayashi T."/>
            <person name="Toyoda A."/>
            <person name="Oliveira C."/>
            <person name="Osipova E."/>
            <person name="Leigh N.D."/>
            <person name="Simon A."/>
            <person name="Yun M.H."/>
        </authorList>
    </citation>
    <scope>NUCLEOTIDE SEQUENCE</scope>
    <source>
        <strain evidence="3">20211129_DDA</strain>
        <tissue evidence="3">Liver</tissue>
    </source>
</reference>
<name>A0AAV7M0K1_PLEWA</name>
<dbReference type="Proteomes" id="UP001066276">
    <property type="component" value="Chromosome 10"/>
</dbReference>
<dbReference type="EMBL" id="JANPWB010000014">
    <property type="protein sequence ID" value="KAJ1096629.1"/>
    <property type="molecule type" value="Genomic_DNA"/>
</dbReference>
<feature type="compositionally biased region" description="Basic and acidic residues" evidence="2">
    <location>
        <begin position="85"/>
        <end position="101"/>
    </location>
</feature>
<dbReference type="AlphaFoldDB" id="A0AAV7M0K1"/>
<feature type="region of interest" description="Disordered" evidence="2">
    <location>
        <begin position="1"/>
        <end position="20"/>
    </location>
</feature>
<keyword evidence="4" id="KW-1185">Reference proteome</keyword>
<sequence length="203" mass="22546">MAQASSQDGDSHGVMVRESLLNQPVQLVQCGQENGSLYDDEPGPTPVIPELVHKLNDNYTAISARVETSSPEPGPEKQGLQDGWCGDRQKGAKSAREEEPRRRKNSEVWPSHSITEMLRALSMELKGGVETSNANQLEIRKLCEDLFKKTDELAGRMAILEVEVGHLSIAVEENKERIQSLKVREENAMAKLESLENNQRGTI</sequence>
<evidence type="ECO:0000313" key="3">
    <source>
        <dbReference type="EMBL" id="KAJ1096629.1"/>
    </source>
</evidence>
<feature type="region of interest" description="Disordered" evidence="2">
    <location>
        <begin position="26"/>
        <end position="48"/>
    </location>
</feature>
<keyword evidence="1" id="KW-0175">Coiled coil</keyword>